<sequence length="244" mass="27691">MNPLEVNSAALKRLCEVLFWLDLSPQSKCLGSMVLLLTIKFFHATDSKWQSILKKVDQVFAKADEKNSVQIIRHILELHAFEPHVFSASSELSEADDIIKVWGRPIELIFRQSGLRTHRGDTISVAEEATGSRRDLRILCLEGSKGNDVGQAEFGRCVTTKKLYKDKSKLILNAKSQLNDIIKKTHSNAQPVHLCLLQVLEQRELLTVTSVFSRCIFLFAANNLLSVDFLEAPIYFMMKNIYLQ</sequence>
<evidence type="ECO:0000313" key="2">
    <source>
        <dbReference type="Proteomes" id="UP000242146"/>
    </source>
</evidence>
<dbReference type="Proteomes" id="UP000242146">
    <property type="component" value="Unassembled WGS sequence"/>
</dbReference>
<evidence type="ECO:0000313" key="1">
    <source>
        <dbReference type="EMBL" id="ORX53118.1"/>
    </source>
</evidence>
<keyword evidence="2" id="KW-1185">Reference proteome</keyword>
<reference evidence="1 2" key="1">
    <citation type="submission" date="2016-07" db="EMBL/GenBank/DDBJ databases">
        <title>Pervasive Adenine N6-methylation of Active Genes in Fungi.</title>
        <authorList>
            <consortium name="DOE Joint Genome Institute"/>
            <person name="Mondo S.J."/>
            <person name="Dannebaum R.O."/>
            <person name="Kuo R.C."/>
            <person name="Labutti K."/>
            <person name="Haridas S."/>
            <person name="Kuo A."/>
            <person name="Salamov A."/>
            <person name="Ahrendt S.R."/>
            <person name="Lipzen A."/>
            <person name="Sullivan W."/>
            <person name="Andreopoulos W.B."/>
            <person name="Clum A."/>
            <person name="Lindquist E."/>
            <person name="Daum C."/>
            <person name="Ramamoorthy G.K."/>
            <person name="Gryganskyi A."/>
            <person name="Culley D."/>
            <person name="Magnuson J.K."/>
            <person name="James T.Y."/>
            <person name="O'Malley M.A."/>
            <person name="Stajich J.E."/>
            <person name="Spatafora J.W."/>
            <person name="Visel A."/>
            <person name="Grigoriev I.V."/>
        </authorList>
    </citation>
    <scope>NUCLEOTIDE SEQUENCE [LARGE SCALE GENOMIC DNA]</scope>
    <source>
        <strain evidence="1 2">NRRL 3301</strain>
    </source>
</reference>
<name>A0A1X2GGD2_9FUNG</name>
<accession>A0A1X2GGD2</accession>
<comment type="caution">
    <text evidence="1">The sequence shown here is derived from an EMBL/GenBank/DDBJ whole genome shotgun (WGS) entry which is preliminary data.</text>
</comment>
<dbReference type="EMBL" id="MCGT01000016">
    <property type="protein sequence ID" value="ORX53118.1"/>
    <property type="molecule type" value="Genomic_DNA"/>
</dbReference>
<gene>
    <name evidence="1" type="ORF">DM01DRAFT_330035</name>
</gene>
<dbReference type="OrthoDB" id="2285415at2759"/>
<protein>
    <submittedName>
        <fullName evidence="1">Uncharacterized protein</fullName>
    </submittedName>
</protein>
<organism evidence="1 2">
    <name type="scientific">Hesseltinella vesiculosa</name>
    <dbReference type="NCBI Taxonomy" id="101127"/>
    <lineage>
        <taxon>Eukaryota</taxon>
        <taxon>Fungi</taxon>
        <taxon>Fungi incertae sedis</taxon>
        <taxon>Mucoromycota</taxon>
        <taxon>Mucoromycotina</taxon>
        <taxon>Mucoromycetes</taxon>
        <taxon>Mucorales</taxon>
        <taxon>Cunninghamellaceae</taxon>
        <taxon>Hesseltinella</taxon>
    </lineage>
</organism>
<proteinExistence type="predicted"/>
<dbReference type="AlphaFoldDB" id="A0A1X2GGD2"/>